<keyword evidence="7" id="KW-1185">Reference proteome</keyword>
<dbReference type="InterPro" id="IPR050707">
    <property type="entry name" value="HTH_MetabolicPath_Reg"/>
</dbReference>
<name>A0A370KZ72_9HYPH</name>
<evidence type="ECO:0000313" key="7">
    <source>
        <dbReference type="Proteomes" id="UP000255207"/>
    </source>
</evidence>
<sequence>MHVIWLYYGDGRRNLSTGLHTRAIAETESMNGKDGRRGIQSVEIAFRMLLALQSSRQALPLKEIAVRAELTSSAANNYLVSLVRTGLAMADEKPGHYKLGPASLRLGMASLGQLNGFEMVRREVIALHDATRLSAAVTVWTADGPVSLFKEEGEVRGAFEMRTGLIGLLGTAAGKIYIASLPTVETRRQLQDEALALSLDPEVLRAEAERQLASQGYVSFERADGTGYASIAGPVRDWSGGVKFTLSVVGWSGALNMKPSGPHVNALLKSCTRATIALGGTAAS</sequence>
<organism evidence="6 7">
    <name type="scientific">Bosea caraganae</name>
    <dbReference type="NCBI Taxonomy" id="2763117"/>
    <lineage>
        <taxon>Bacteria</taxon>
        <taxon>Pseudomonadati</taxon>
        <taxon>Pseudomonadota</taxon>
        <taxon>Alphaproteobacteria</taxon>
        <taxon>Hyphomicrobiales</taxon>
        <taxon>Boseaceae</taxon>
        <taxon>Bosea</taxon>
    </lineage>
</organism>
<proteinExistence type="predicted"/>
<dbReference type="InterPro" id="IPR036390">
    <property type="entry name" value="WH_DNA-bd_sf"/>
</dbReference>
<dbReference type="GO" id="GO:0003677">
    <property type="term" value="F:DNA binding"/>
    <property type="evidence" value="ECO:0007669"/>
    <property type="project" value="UniProtKB-KW"/>
</dbReference>
<dbReference type="Gene3D" id="1.10.10.10">
    <property type="entry name" value="Winged helix-like DNA-binding domain superfamily/Winged helix DNA-binding domain"/>
    <property type="match status" value="1"/>
</dbReference>
<dbReference type="Gene3D" id="3.30.450.40">
    <property type="match status" value="1"/>
</dbReference>
<dbReference type="Proteomes" id="UP000255207">
    <property type="component" value="Unassembled WGS sequence"/>
</dbReference>
<dbReference type="PROSITE" id="PS51077">
    <property type="entry name" value="HTH_ICLR"/>
    <property type="match status" value="1"/>
</dbReference>
<feature type="domain" description="IclR-ED" evidence="5">
    <location>
        <begin position="102"/>
        <end position="280"/>
    </location>
</feature>
<evidence type="ECO:0000259" key="5">
    <source>
        <dbReference type="PROSITE" id="PS51078"/>
    </source>
</evidence>
<dbReference type="SMART" id="SM00346">
    <property type="entry name" value="HTH_ICLR"/>
    <property type="match status" value="1"/>
</dbReference>
<dbReference type="PANTHER" id="PTHR30136:SF8">
    <property type="entry name" value="TRANSCRIPTIONAL REGULATORY PROTEIN"/>
    <property type="match status" value="1"/>
</dbReference>
<comment type="caution">
    <text evidence="6">The sequence shown here is derived from an EMBL/GenBank/DDBJ whole genome shotgun (WGS) entry which is preliminary data.</text>
</comment>
<dbReference type="OrthoDB" id="6811967at2"/>
<dbReference type="PANTHER" id="PTHR30136">
    <property type="entry name" value="HELIX-TURN-HELIX TRANSCRIPTIONAL REGULATOR, ICLR FAMILY"/>
    <property type="match status" value="1"/>
</dbReference>
<evidence type="ECO:0000313" key="6">
    <source>
        <dbReference type="EMBL" id="RDJ20304.1"/>
    </source>
</evidence>
<dbReference type="InterPro" id="IPR014757">
    <property type="entry name" value="Tscrpt_reg_IclR_C"/>
</dbReference>
<dbReference type="GO" id="GO:0003700">
    <property type="term" value="F:DNA-binding transcription factor activity"/>
    <property type="evidence" value="ECO:0007669"/>
    <property type="project" value="TreeGrafter"/>
</dbReference>
<dbReference type="InterPro" id="IPR005471">
    <property type="entry name" value="Tscrpt_reg_IclR_N"/>
</dbReference>
<keyword evidence="2" id="KW-0238">DNA-binding</keyword>
<keyword evidence="1" id="KW-0805">Transcription regulation</keyword>
<dbReference type="SUPFAM" id="SSF55781">
    <property type="entry name" value="GAF domain-like"/>
    <property type="match status" value="1"/>
</dbReference>
<dbReference type="InterPro" id="IPR036388">
    <property type="entry name" value="WH-like_DNA-bd_sf"/>
</dbReference>
<dbReference type="GO" id="GO:0045892">
    <property type="term" value="P:negative regulation of DNA-templated transcription"/>
    <property type="evidence" value="ECO:0007669"/>
    <property type="project" value="TreeGrafter"/>
</dbReference>
<evidence type="ECO:0000256" key="2">
    <source>
        <dbReference type="ARBA" id="ARBA00023125"/>
    </source>
</evidence>
<evidence type="ECO:0008006" key="8">
    <source>
        <dbReference type="Google" id="ProtNLM"/>
    </source>
</evidence>
<dbReference type="InterPro" id="IPR029016">
    <property type="entry name" value="GAF-like_dom_sf"/>
</dbReference>
<dbReference type="Pfam" id="PF09339">
    <property type="entry name" value="HTH_IclR"/>
    <property type="match status" value="1"/>
</dbReference>
<dbReference type="SUPFAM" id="SSF46785">
    <property type="entry name" value="Winged helix' DNA-binding domain"/>
    <property type="match status" value="1"/>
</dbReference>
<feature type="domain" description="HTH iclR-type" evidence="4">
    <location>
        <begin position="39"/>
        <end position="101"/>
    </location>
</feature>
<accession>A0A370KZ72</accession>
<dbReference type="PROSITE" id="PS51078">
    <property type="entry name" value="ICLR_ED"/>
    <property type="match status" value="1"/>
</dbReference>
<protein>
    <recommendedName>
        <fullName evidence="8">IclR family transcriptional regulator</fullName>
    </recommendedName>
</protein>
<evidence type="ECO:0000256" key="3">
    <source>
        <dbReference type="ARBA" id="ARBA00023163"/>
    </source>
</evidence>
<dbReference type="AlphaFoldDB" id="A0A370KZ72"/>
<evidence type="ECO:0000256" key="1">
    <source>
        <dbReference type="ARBA" id="ARBA00023015"/>
    </source>
</evidence>
<keyword evidence="3" id="KW-0804">Transcription</keyword>
<dbReference type="EMBL" id="QQTP01000020">
    <property type="protein sequence ID" value="RDJ20304.1"/>
    <property type="molecule type" value="Genomic_DNA"/>
</dbReference>
<evidence type="ECO:0000259" key="4">
    <source>
        <dbReference type="PROSITE" id="PS51077"/>
    </source>
</evidence>
<gene>
    <name evidence="6" type="ORF">DWE98_25425</name>
</gene>
<reference evidence="7" key="1">
    <citation type="submission" date="2018-07" db="EMBL/GenBank/DDBJ databases">
        <authorList>
            <person name="Safronova V.I."/>
            <person name="Chirak E.R."/>
            <person name="Sazanova A.L."/>
        </authorList>
    </citation>
    <scope>NUCLEOTIDE SEQUENCE [LARGE SCALE GENOMIC DNA]</scope>
    <source>
        <strain evidence="7">RCAM04685</strain>
    </source>
</reference>